<proteinExistence type="predicted"/>
<feature type="compositionally biased region" description="Basic and acidic residues" evidence="1">
    <location>
        <begin position="80"/>
        <end position="91"/>
    </location>
</feature>
<evidence type="ECO:0000313" key="2">
    <source>
        <dbReference type="EMBL" id="GMM34991.1"/>
    </source>
</evidence>
<comment type="caution">
    <text evidence="2">The sequence shown here is derived from an EMBL/GenBank/DDBJ whole genome shotgun (WGS) entry which is preliminary data.</text>
</comment>
<dbReference type="RefSeq" id="XP_064851991.1">
    <property type="nucleotide sequence ID" value="XM_064995919.1"/>
</dbReference>
<name>A0AAV5QJY0_9ASCO</name>
<protein>
    <submittedName>
        <fullName evidence="2">Uncharacterized protein</fullName>
    </submittedName>
</protein>
<dbReference type="EMBL" id="BTFZ01000004">
    <property type="protein sequence ID" value="GMM34991.1"/>
    <property type="molecule type" value="Genomic_DNA"/>
</dbReference>
<dbReference type="Proteomes" id="UP001360560">
    <property type="component" value="Unassembled WGS sequence"/>
</dbReference>
<reference evidence="2 3" key="1">
    <citation type="journal article" date="2023" name="Elife">
        <title>Identification of key yeast species and microbe-microbe interactions impacting larval growth of Drosophila in the wild.</title>
        <authorList>
            <person name="Mure A."/>
            <person name="Sugiura Y."/>
            <person name="Maeda R."/>
            <person name="Honda K."/>
            <person name="Sakurai N."/>
            <person name="Takahashi Y."/>
            <person name="Watada M."/>
            <person name="Katoh T."/>
            <person name="Gotoh A."/>
            <person name="Gotoh Y."/>
            <person name="Taniguchi I."/>
            <person name="Nakamura K."/>
            <person name="Hayashi T."/>
            <person name="Katayama T."/>
            <person name="Uemura T."/>
            <person name="Hattori Y."/>
        </authorList>
    </citation>
    <scope>NUCLEOTIDE SEQUENCE [LARGE SCALE GENOMIC DNA]</scope>
    <source>
        <strain evidence="2 3">SC-9</strain>
    </source>
</reference>
<keyword evidence="3" id="KW-1185">Reference proteome</keyword>
<dbReference type="AlphaFoldDB" id="A0AAV5QJY0"/>
<evidence type="ECO:0000313" key="3">
    <source>
        <dbReference type="Proteomes" id="UP001360560"/>
    </source>
</evidence>
<feature type="region of interest" description="Disordered" evidence="1">
    <location>
        <begin position="58"/>
        <end position="115"/>
    </location>
</feature>
<feature type="compositionally biased region" description="Basic and acidic residues" evidence="1">
    <location>
        <begin position="100"/>
        <end position="115"/>
    </location>
</feature>
<gene>
    <name evidence="2" type="ORF">DASC09_023160</name>
</gene>
<dbReference type="GeneID" id="90072970"/>
<sequence length="224" mass="25395">MSPHIPIAIGCCAAFGIGLAIYHNNDAVRNQFDSKVDDIKCTLQDIKFGIKEVMDKRKARIRSHEQQQQQDHSVPPVYASEKESSHNKIFEYSDPETQSIDEKDHYTNRRDSSVFHDDPEDDIWIISDGGVNQQSQRNNRNDIVGEAARSSAINNVRADDGINLRHLHNDSLGRSWHEIEDDLTSTNSETTNSETTASSYGFVEHEENPQFFVPRRNLPGSLTN</sequence>
<organism evidence="2 3">
    <name type="scientific">Saccharomycopsis crataegensis</name>
    <dbReference type="NCBI Taxonomy" id="43959"/>
    <lineage>
        <taxon>Eukaryota</taxon>
        <taxon>Fungi</taxon>
        <taxon>Dikarya</taxon>
        <taxon>Ascomycota</taxon>
        <taxon>Saccharomycotina</taxon>
        <taxon>Saccharomycetes</taxon>
        <taxon>Saccharomycopsidaceae</taxon>
        <taxon>Saccharomycopsis</taxon>
    </lineage>
</organism>
<accession>A0AAV5QJY0</accession>
<evidence type="ECO:0000256" key="1">
    <source>
        <dbReference type="SAM" id="MobiDB-lite"/>
    </source>
</evidence>